<organism evidence="1 2">
    <name type="scientific">Terrisporobacter othiniensis</name>
    <dbReference type="NCBI Taxonomy" id="1577792"/>
    <lineage>
        <taxon>Bacteria</taxon>
        <taxon>Bacillati</taxon>
        <taxon>Bacillota</taxon>
        <taxon>Clostridia</taxon>
        <taxon>Peptostreptococcales</taxon>
        <taxon>Peptostreptococcaceae</taxon>
        <taxon>Terrisporobacter</taxon>
    </lineage>
</organism>
<gene>
    <name evidence="1" type="ORF">QX51_16500</name>
</gene>
<dbReference type="Proteomes" id="UP000031189">
    <property type="component" value="Unassembled WGS sequence"/>
</dbReference>
<comment type="caution">
    <text evidence="1">The sequence shown here is derived from an EMBL/GenBank/DDBJ whole genome shotgun (WGS) entry which is preliminary data.</text>
</comment>
<evidence type="ECO:0000313" key="1">
    <source>
        <dbReference type="EMBL" id="KHS55921.1"/>
    </source>
</evidence>
<accession>A0A0B3VGM8</accession>
<dbReference type="EMBL" id="JWHR01000133">
    <property type="protein sequence ID" value="KHS55921.1"/>
    <property type="molecule type" value="Genomic_DNA"/>
</dbReference>
<keyword evidence="2" id="KW-1185">Reference proteome</keyword>
<dbReference type="PROSITE" id="PS51257">
    <property type="entry name" value="PROKAR_LIPOPROTEIN"/>
    <property type="match status" value="1"/>
</dbReference>
<dbReference type="InterPro" id="IPR018187">
    <property type="entry name" value="Asp/Glu_racemase_AS_1"/>
</dbReference>
<dbReference type="PROSITE" id="PS00923">
    <property type="entry name" value="ASP_GLU_RACEMASE_1"/>
    <property type="match status" value="1"/>
</dbReference>
<name>A0A0B3VGM8_9FIRM</name>
<evidence type="ECO:0000313" key="2">
    <source>
        <dbReference type="Proteomes" id="UP000031189"/>
    </source>
</evidence>
<protein>
    <recommendedName>
        <fullName evidence="3">Lipoprotein</fullName>
    </recommendedName>
</protein>
<dbReference type="OrthoDB" id="1752253at2"/>
<evidence type="ECO:0008006" key="3">
    <source>
        <dbReference type="Google" id="ProtNLM"/>
    </source>
</evidence>
<sequence>MRKSLLLIILISTTIIFYGCNKNSNEDNPVSLYSVDISSLNNKKILDVIHDESLEEGVYQIITDSNKYIFFKGLKNEYVDIDSTLDNKTLIISCNTSTSSEDSNKLYVIREKNTTSSSDKNIFFDTILLKINDNEVPFKSIQTI</sequence>
<dbReference type="RefSeq" id="WP_039680999.1">
    <property type="nucleotide sequence ID" value="NZ_JAWGXO010000015.1"/>
</dbReference>
<reference evidence="1 2" key="1">
    <citation type="submission" date="2014-12" db="EMBL/GenBank/DDBJ databases">
        <title>Draft genome sequence of Terrisporobacter sp. 08-306576, isolated from the blood culture of a bacteremia patient.</title>
        <authorList>
            <person name="Lund L.C."/>
            <person name="Sydenham T.V."/>
            <person name="Hogh S.V."/>
            <person name="Skov M.N."/>
            <person name="Kemp M."/>
            <person name="Justesen U.S."/>
        </authorList>
    </citation>
    <scope>NUCLEOTIDE SEQUENCE [LARGE SCALE GENOMIC DNA]</scope>
    <source>
        <strain evidence="1 2">08-306576</strain>
    </source>
</reference>
<proteinExistence type="predicted"/>
<dbReference type="AlphaFoldDB" id="A0A0B3VGM8"/>